<gene>
    <name evidence="1" type="ORF">F5X71_34455</name>
</gene>
<accession>A0A6G9Y0U0</accession>
<dbReference type="EMBL" id="CP046171">
    <property type="protein sequence ID" value="QIS06730.1"/>
    <property type="molecule type" value="Genomic_DNA"/>
</dbReference>
<proteinExistence type="predicted"/>
<reference evidence="1 2" key="1">
    <citation type="journal article" date="2019" name="ACS Chem. Biol.">
        <title>Identification and Mobilization of a Cryptic Antibiotic Biosynthesis Gene Locus from a Human-Pathogenic Nocardia Isolate.</title>
        <authorList>
            <person name="Herisse M."/>
            <person name="Ishida K."/>
            <person name="Porter J.L."/>
            <person name="Howden B."/>
            <person name="Hertweck C."/>
            <person name="Stinear T.P."/>
            <person name="Pidot S.J."/>
        </authorList>
    </citation>
    <scope>NUCLEOTIDE SEQUENCE [LARGE SCALE GENOMIC DNA]</scope>
    <source>
        <strain evidence="1 2">AUSMDU00024985</strain>
    </source>
</reference>
<protein>
    <submittedName>
        <fullName evidence="1">Uncharacterized protein</fullName>
    </submittedName>
</protein>
<sequence length="78" mass="7905">MPEISNDALDTAADTAGVYITAADANGVTVSTAGLDELIEFSAELAARAGLSVREIVDGVRGSDDSGDYVFPAITIGN</sequence>
<dbReference type="AlphaFoldDB" id="A0A6G9Y0U0"/>
<organism evidence="1 2">
    <name type="scientific">Nocardia brasiliensis</name>
    <dbReference type="NCBI Taxonomy" id="37326"/>
    <lineage>
        <taxon>Bacteria</taxon>
        <taxon>Bacillati</taxon>
        <taxon>Actinomycetota</taxon>
        <taxon>Actinomycetes</taxon>
        <taxon>Mycobacteriales</taxon>
        <taxon>Nocardiaceae</taxon>
        <taxon>Nocardia</taxon>
    </lineage>
</organism>
<dbReference type="Proteomes" id="UP000501705">
    <property type="component" value="Chromosome"/>
</dbReference>
<name>A0A6G9Y0U0_NOCBR</name>
<evidence type="ECO:0000313" key="1">
    <source>
        <dbReference type="EMBL" id="QIS06730.1"/>
    </source>
</evidence>
<dbReference type="RefSeq" id="WP_167465745.1">
    <property type="nucleotide sequence ID" value="NZ_CP046171.1"/>
</dbReference>
<evidence type="ECO:0000313" key="2">
    <source>
        <dbReference type="Proteomes" id="UP000501705"/>
    </source>
</evidence>